<keyword evidence="9" id="KW-1185">Reference proteome</keyword>
<keyword evidence="4" id="KW-0862">Zinc</keyword>
<dbReference type="PANTHER" id="PTHR43690:SF17">
    <property type="entry name" value="PROTEIN YHJJ"/>
    <property type="match status" value="1"/>
</dbReference>
<dbReference type="InterPro" id="IPR011765">
    <property type="entry name" value="Pept_M16_N"/>
</dbReference>
<evidence type="ECO:0000256" key="4">
    <source>
        <dbReference type="ARBA" id="ARBA00022833"/>
    </source>
</evidence>
<evidence type="ECO:0008006" key="10">
    <source>
        <dbReference type="Google" id="ProtNLM"/>
    </source>
</evidence>
<gene>
    <name evidence="8" type="ORF">GCM10011322_30970</name>
</gene>
<keyword evidence="3" id="KW-0378">Hydrolase</keyword>
<dbReference type="Gene3D" id="3.30.830.10">
    <property type="entry name" value="Metalloenzyme, LuxS/M16 peptidase-like"/>
    <property type="match status" value="2"/>
</dbReference>
<comment type="similarity">
    <text evidence="1">Belongs to the peptidase M16 family.</text>
</comment>
<evidence type="ECO:0000259" key="6">
    <source>
        <dbReference type="Pfam" id="PF00675"/>
    </source>
</evidence>
<evidence type="ECO:0000259" key="7">
    <source>
        <dbReference type="Pfam" id="PF05193"/>
    </source>
</evidence>
<organism evidence="8 9">
    <name type="scientific">Salinarimonas ramus</name>
    <dbReference type="NCBI Taxonomy" id="690164"/>
    <lineage>
        <taxon>Bacteria</taxon>
        <taxon>Pseudomonadati</taxon>
        <taxon>Pseudomonadota</taxon>
        <taxon>Alphaproteobacteria</taxon>
        <taxon>Hyphomicrobiales</taxon>
        <taxon>Salinarimonadaceae</taxon>
        <taxon>Salinarimonas</taxon>
    </lineage>
</organism>
<dbReference type="InterPro" id="IPR050626">
    <property type="entry name" value="Peptidase_M16"/>
</dbReference>
<keyword evidence="2" id="KW-0645">Protease</keyword>
<dbReference type="Pfam" id="PF00675">
    <property type="entry name" value="Peptidase_M16"/>
    <property type="match status" value="1"/>
</dbReference>
<evidence type="ECO:0000256" key="3">
    <source>
        <dbReference type="ARBA" id="ARBA00022801"/>
    </source>
</evidence>
<protein>
    <recommendedName>
        <fullName evidence="10">Insulinase family protein</fullName>
    </recommendedName>
</protein>
<evidence type="ECO:0000313" key="8">
    <source>
        <dbReference type="EMBL" id="GGK41650.1"/>
    </source>
</evidence>
<dbReference type="EMBL" id="BMMF01000009">
    <property type="protein sequence ID" value="GGK41650.1"/>
    <property type="molecule type" value="Genomic_DNA"/>
</dbReference>
<name>A0A917QBQ8_9HYPH</name>
<reference evidence="8 9" key="1">
    <citation type="journal article" date="2014" name="Int. J. Syst. Evol. Microbiol.">
        <title>Complete genome sequence of Corynebacterium casei LMG S-19264T (=DSM 44701T), isolated from a smear-ripened cheese.</title>
        <authorList>
            <consortium name="US DOE Joint Genome Institute (JGI-PGF)"/>
            <person name="Walter F."/>
            <person name="Albersmeier A."/>
            <person name="Kalinowski J."/>
            <person name="Ruckert C."/>
        </authorList>
    </citation>
    <scope>NUCLEOTIDE SEQUENCE [LARGE SCALE GENOMIC DNA]</scope>
    <source>
        <strain evidence="8 9">CGMCC 1.9161</strain>
    </source>
</reference>
<evidence type="ECO:0000256" key="5">
    <source>
        <dbReference type="ARBA" id="ARBA00023049"/>
    </source>
</evidence>
<accession>A0A917QBQ8</accession>
<dbReference type="AlphaFoldDB" id="A0A917QBQ8"/>
<dbReference type="GO" id="GO:0008237">
    <property type="term" value="F:metallopeptidase activity"/>
    <property type="evidence" value="ECO:0007669"/>
    <property type="project" value="UniProtKB-KW"/>
</dbReference>
<dbReference type="Proteomes" id="UP000600449">
    <property type="component" value="Unassembled WGS sequence"/>
</dbReference>
<evidence type="ECO:0000256" key="1">
    <source>
        <dbReference type="ARBA" id="ARBA00007261"/>
    </source>
</evidence>
<keyword evidence="5" id="KW-0482">Metalloprotease</keyword>
<feature type="domain" description="Peptidase M16 C-terminal" evidence="7">
    <location>
        <begin position="198"/>
        <end position="376"/>
    </location>
</feature>
<evidence type="ECO:0000313" key="9">
    <source>
        <dbReference type="Proteomes" id="UP000600449"/>
    </source>
</evidence>
<dbReference type="InterPro" id="IPR007863">
    <property type="entry name" value="Peptidase_M16_C"/>
</dbReference>
<feature type="domain" description="Peptidase M16 N-terminal" evidence="6">
    <location>
        <begin position="58"/>
        <end position="188"/>
    </location>
</feature>
<dbReference type="RefSeq" id="WP_188914153.1">
    <property type="nucleotide sequence ID" value="NZ_BMMF01000009.1"/>
</dbReference>
<comment type="caution">
    <text evidence="8">The sequence shown here is derived from an EMBL/GenBank/DDBJ whole genome shotgun (WGS) entry which is preliminary data.</text>
</comment>
<dbReference type="GO" id="GO:0046872">
    <property type="term" value="F:metal ion binding"/>
    <property type="evidence" value="ECO:0007669"/>
    <property type="project" value="InterPro"/>
</dbReference>
<dbReference type="Pfam" id="PF05193">
    <property type="entry name" value="Peptidase_M16_C"/>
    <property type="match status" value="1"/>
</dbReference>
<evidence type="ECO:0000256" key="2">
    <source>
        <dbReference type="ARBA" id="ARBA00022670"/>
    </source>
</evidence>
<dbReference type="PANTHER" id="PTHR43690">
    <property type="entry name" value="NARDILYSIN"/>
    <property type="match status" value="1"/>
</dbReference>
<proteinExistence type="inferred from homology"/>
<sequence>MLCRRPDAHGTSRALMLAITLALGVVVSSTQAWSTQAWPQVPSPVCSAKGITLCVLPDETAPVVEIVLRIPAGAADDPADAAGAAHLLEHLLLLHAPDLAPVAEHGNAFVSAVATPYVATTSAREALDVVDALLAVFRTPAFTAEALARERTAILRERETRRASPQSRIAARIGATLLGGSPLGRDPIGTREDVEALRLEDAIAFHAAHYRADEAVLVVGGDVRPEVLQARVAEVLGTAEARPKPPLSLEPVPPAAERVAIVSADPAIGAPERILAALVRFPDDAAGSAAVGLLLDYLTSDLPGAPRPTLEAQEDALLRAVGFGASRLAPGWTAFEIRLAARPGVPADALDRLEAVVRARLAEIAREGLDREILVRLSQRAVSRARAAQARPVGTSVALAEWTAAGRDLASWETRPETAAAVAPAEIAAIARALATAHRLVAADLLPETTRQPETRREP</sequence>
<dbReference type="InterPro" id="IPR011249">
    <property type="entry name" value="Metalloenz_LuxS/M16"/>
</dbReference>
<dbReference type="SUPFAM" id="SSF63411">
    <property type="entry name" value="LuxS/MPP-like metallohydrolase"/>
    <property type="match status" value="1"/>
</dbReference>
<dbReference type="GO" id="GO:0006508">
    <property type="term" value="P:proteolysis"/>
    <property type="evidence" value="ECO:0007669"/>
    <property type="project" value="UniProtKB-KW"/>
</dbReference>